<accession>X1MVQ3</accession>
<sequence length="163" mass="18100">MSTPGENSAYTDGVVDVGIVVPTCFDNPLKEHSTAFLADVLTQKKQAAIPITAIIGAYHVATRYLRVPRMTVKKILGGILRTGSPALHPHVSPQIARDALDYASTYSIESWDGYLISLARSLGSTVVFSLDEELQKVREITVVNPFPRKDVERYHEFLKRNMK</sequence>
<proteinExistence type="predicted"/>
<name>X1MVQ3_9ZZZZ</name>
<organism evidence="1">
    <name type="scientific">marine sediment metagenome</name>
    <dbReference type="NCBI Taxonomy" id="412755"/>
    <lineage>
        <taxon>unclassified sequences</taxon>
        <taxon>metagenomes</taxon>
        <taxon>ecological metagenomes</taxon>
    </lineage>
</organism>
<dbReference type="AlphaFoldDB" id="X1MVQ3"/>
<protein>
    <recommendedName>
        <fullName evidence="2">PIN domain-containing protein</fullName>
    </recommendedName>
</protein>
<comment type="caution">
    <text evidence="1">The sequence shown here is derived from an EMBL/GenBank/DDBJ whole genome shotgun (WGS) entry which is preliminary data.</text>
</comment>
<evidence type="ECO:0008006" key="2">
    <source>
        <dbReference type="Google" id="ProtNLM"/>
    </source>
</evidence>
<dbReference type="EMBL" id="BARV01024630">
    <property type="protein sequence ID" value="GAI35348.1"/>
    <property type="molecule type" value="Genomic_DNA"/>
</dbReference>
<dbReference type="InterPro" id="IPR029060">
    <property type="entry name" value="PIN-like_dom_sf"/>
</dbReference>
<gene>
    <name evidence="1" type="ORF">S06H3_40174</name>
</gene>
<evidence type="ECO:0000313" key="1">
    <source>
        <dbReference type="EMBL" id="GAI35348.1"/>
    </source>
</evidence>
<dbReference type="Gene3D" id="3.40.50.1010">
    <property type="entry name" value="5'-nuclease"/>
    <property type="match status" value="1"/>
</dbReference>
<dbReference type="SUPFAM" id="SSF88723">
    <property type="entry name" value="PIN domain-like"/>
    <property type="match status" value="1"/>
</dbReference>
<reference evidence="1" key="1">
    <citation type="journal article" date="2014" name="Front. Microbiol.">
        <title>High frequency of phylogenetically diverse reductive dehalogenase-homologous genes in deep subseafloor sedimentary metagenomes.</title>
        <authorList>
            <person name="Kawai M."/>
            <person name="Futagami T."/>
            <person name="Toyoda A."/>
            <person name="Takaki Y."/>
            <person name="Nishi S."/>
            <person name="Hori S."/>
            <person name="Arai W."/>
            <person name="Tsubouchi T."/>
            <person name="Morono Y."/>
            <person name="Uchiyama I."/>
            <person name="Ito T."/>
            <person name="Fujiyama A."/>
            <person name="Inagaki F."/>
            <person name="Takami H."/>
        </authorList>
    </citation>
    <scope>NUCLEOTIDE SEQUENCE</scope>
    <source>
        <strain evidence="1">Expedition CK06-06</strain>
    </source>
</reference>